<dbReference type="GO" id="GO:0003677">
    <property type="term" value="F:DNA binding"/>
    <property type="evidence" value="ECO:0007669"/>
    <property type="project" value="InterPro"/>
</dbReference>
<dbReference type="Gene3D" id="1.10.10.60">
    <property type="entry name" value="Homeodomain-like"/>
    <property type="match status" value="1"/>
</dbReference>
<dbReference type="InterPro" id="IPR009057">
    <property type="entry name" value="Homeodomain-like_sf"/>
</dbReference>
<sequence>MSIRRVAIQYNIPYQTLRDRISGRVDPNNFTTETVFTADEELRLVDHAKDSAILGYGFSYSAMQQMAISWKTRY</sequence>
<organism evidence="2 3">
    <name type="scientific">Dreissena polymorpha</name>
    <name type="common">Zebra mussel</name>
    <name type="synonym">Mytilus polymorpha</name>
    <dbReference type="NCBI Taxonomy" id="45954"/>
    <lineage>
        <taxon>Eukaryota</taxon>
        <taxon>Metazoa</taxon>
        <taxon>Spiralia</taxon>
        <taxon>Lophotrochozoa</taxon>
        <taxon>Mollusca</taxon>
        <taxon>Bivalvia</taxon>
        <taxon>Autobranchia</taxon>
        <taxon>Heteroconchia</taxon>
        <taxon>Euheterodonta</taxon>
        <taxon>Imparidentia</taxon>
        <taxon>Neoheterodontei</taxon>
        <taxon>Myida</taxon>
        <taxon>Dreissenoidea</taxon>
        <taxon>Dreissenidae</taxon>
        <taxon>Dreissena</taxon>
    </lineage>
</organism>
<dbReference type="InterPro" id="IPR007889">
    <property type="entry name" value="HTH_Psq"/>
</dbReference>
<proteinExistence type="predicted"/>
<dbReference type="Proteomes" id="UP000828390">
    <property type="component" value="Unassembled WGS sequence"/>
</dbReference>
<reference evidence="2" key="1">
    <citation type="journal article" date="2019" name="bioRxiv">
        <title>The Genome of the Zebra Mussel, Dreissena polymorpha: A Resource for Invasive Species Research.</title>
        <authorList>
            <person name="McCartney M.A."/>
            <person name="Auch B."/>
            <person name="Kono T."/>
            <person name="Mallez S."/>
            <person name="Zhang Y."/>
            <person name="Obille A."/>
            <person name="Becker A."/>
            <person name="Abrahante J.E."/>
            <person name="Garbe J."/>
            <person name="Badalamenti J.P."/>
            <person name="Herman A."/>
            <person name="Mangelson H."/>
            <person name="Liachko I."/>
            <person name="Sullivan S."/>
            <person name="Sone E.D."/>
            <person name="Koren S."/>
            <person name="Silverstein K.A.T."/>
            <person name="Beckman K.B."/>
            <person name="Gohl D.M."/>
        </authorList>
    </citation>
    <scope>NUCLEOTIDE SEQUENCE</scope>
    <source>
        <strain evidence="2">Duluth1</strain>
        <tissue evidence="2">Whole animal</tissue>
    </source>
</reference>
<feature type="domain" description="HTH psq-type" evidence="1">
    <location>
        <begin position="1"/>
        <end position="25"/>
    </location>
</feature>
<gene>
    <name evidence="2" type="ORF">DPMN_143419</name>
</gene>
<comment type="caution">
    <text evidence="2">The sequence shown here is derived from an EMBL/GenBank/DDBJ whole genome shotgun (WGS) entry which is preliminary data.</text>
</comment>
<accession>A0A9D4GDJ9</accession>
<keyword evidence="3" id="KW-1185">Reference proteome</keyword>
<dbReference type="AlphaFoldDB" id="A0A9D4GDJ9"/>
<protein>
    <recommendedName>
        <fullName evidence="1">HTH psq-type domain-containing protein</fullName>
    </recommendedName>
</protein>
<evidence type="ECO:0000313" key="3">
    <source>
        <dbReference type="Proteomes" id="UP000828390"/>
    </source>
</evidence>
<evidence type="ECO:0000313" key="2">
    <source>
        <dbReference type="EMBL" id="KAH3814902.1"/>
    </source>
</evidence>
<evidence type="ECO:0000259" key="1">
    <source>
        <dbReference type="Pfam" id="PF05225"/>
    </source>
</evidence>
<dbReference type="EMBL" id="JAIWYP010000006">
    <property type="protein sequence ID" value="KAH3814902.1"/>
    <property type="molecule type" value="Genomic_DNA"/>
</dbReference>
<dbReference type="Pfam" id="PF05225">
    <property type="entry name" value="HTH_psq"/>
    <property type="match status" value="1"/>
</dbReference>
<name>A0A9D4GDJ9_DREPO</name>
<reference evidence="2" key="2">
    <citation type="submission" date="2020-11" db="EMBL/GenBank/DDBJ databases">
        <authorList>
            <person name="McCartney M.A."/>
            <person name="Auch B."/>
            <person name="Kono T."/>
            <person name="Mallez S."/>
            <person name="Becker A."/>
            <person name="Gohl D.M."/>
            <person name="Silverstein K.A.T."/>
            <person name="Koren S."/>
            <person name="Bechman K.B."/>
            <person name="Herman A."/>
            <person name="Abrahante J.E."/>
            <person name="Garbe J."/>
        </authorList>
    </citation>
    <scope>NUCLEOTIDE SEQUENCE</scope>
    <source>
        <strain evidence="2">Duluth1</strain>
        <tissue evidence="2">Whole animal</tissue>
    </source>
</reference>
<dbReference type="SUPFAM" id="SSF46689">
    <property type="entry name" value="Homeodomain-like"/>
    <property type="match status" value="1"/>
</dbReference>